<keyword evidence="2" id="KW-1185">Reference proteome</keyword>
<dbReference type="SUPFAM" id="SSF56112">
    <property type="entry name" value="Protein kinase-like (PK-like)"/>
    <property type="match status" value="1"/>
</dbReference>
<dbReference type="GO" id="GO:0019748">
    <property type="term" value="P:secondary metabolic process"/>
    <property type="evidence" value="ECO:0007669"/>
    <property type="project" value="InterPro"/>
</dbReference>
<dbReference type="Pfam" id="PF04655">
    <property type="entry name" value="APH_6_hur"/>
    <property type="match status" value="1"/>
</dbReference>
<dbReference type="InterPro" id="IPR011009">
    <property type="entry name" value="Kinase-like_dom_sf"/>
</dbReference>
<evidence type="ECO:0000313" key="2">
    <source>
        <dbReference type="Proteomes" id="UP000305792"/>
    </source>
</evidence>
<dbReference type="EMBL" id="STGX01000016">
    <property type="protein sequence ID" value="THV26026.1"/>
    <property type="molecule type" value="Genomic_DNA"/>
</dbReference>
<dbReference type="OrthoDB" id="3638028at2"/>
<accession>A0A4V4HNG8</accession>
<keyword evidence="1" id="KW-0418">Kinase</keyword>
<organism evidence="1 2">
    <name type="scientific">Glycomyces paridis</name>
    <dbReference type="NCBI Taxonomy" id="2126555"/>
    <lineage>
        <taxon>Bacteria</taxon>
        <taxon>Bacillati</taxon>
        <taxon>Actinomycetota</taxon>
        <taxon>Actinomycetes</taxon>
        <taxon>Glycomycetales</taxon>
        <taxon>Glycomycetaceae</taxon>
        <taxon>Glycomyces</taxon>
    </lineage>
</organism>
<dbReference type="Proteomes" id="UP000305792">
    <property type="component" value="Unassembled WGS sequence"/>
</dbReference>
<gene>
    <name evidence="1" type="ORF">E9998_20060</name>
</gene>
<proteinExistence type="predicted"/>
<dbReference type="GO" id="GO:0016773">
    <property type="term" value="F:phosphotransferase activity, alcohol group as acceptor"/>
    <property type="evidence" value="ECO:0007669"/>
    <property type="project" value="InterPro"/>
</dbReference>
<comment type="caution">
    <text evidence="1">The sequence shown here is derived from an EMBL/GenBank/DDBJ whole genome shotgun (WGS) entry which is preliminary data.</text>
</comment>
<dbReference type="InterPro" id="IPR006748">
    <property type="entry name" value="NH2Glyco/OHUrea_AB-resist_kin"/>
</dbReference>
<dbReference type="RefSeq" id="WP_136531474.1">
    <property type="nucleotide sequence ID" value="NZ_STGX01000016.1"/>
</dbReference>
<dbReference type="AlphaFoldDB" id="A0A4V4HNG8"/>
<protein>
    <submittedName>
        <fullName evidence="1">Kinase</fullName>
    </submittedName>
</protein>
<dbReference type="GO" id="GO:0016301">
    <property type="term" value="F:kinase activity"/>
    <property type="evidence" value="ECO:0007669"/>
    <property type="project" value="UniProtKB-KW"/>
</dbReference>
<keyword evidence="1" id="KW-0808">Transferase</keyword>
<reference evidence="1 2" key="1">
    <citation type="journal article" date="2018" name="Int. J. Syst. Evol. Microbiol.">
        <title>Glycomyces paridis sp. nov., isolated from the medicinal plant Paris polyphylla.</title>
        <authorList>
            <person name="Fang X.M."/>
            <person name="Bai J.L."/>
            <person name="Su J."/>
            <person name="Zhao L.L."/>
            <person name="Liu H.Y."/>
            <person name="Ma B.P."/>
            <person name="Zhang Y.Q."/>
            <person name="Yu L.Y."/>
        </authorList>
    </citation>
    <scope>NUCLEOTIDE SEQUENCE [LARGE SCALE GENOMIC DNA]</scope>
    <source>
        <strain evidence="1 2">CPCC 204357</strain>
    </source>
</reference>
<sequence>MRFGVVPSSVRRDVVAWFGPAGQEWLDDLPRTVWSLARQWSLRLDGPPYGGGSHSYVVPVRRADGERAVLKVACRDGENRAEPTALRCYDGDGAVRLYEYDPETGAMLMELALPGNRLKSTRFFGHKTPESAWRRVGIACGLYRRLWRPAAIPEGYPELPSATEMLDGWRADYTDADAETRRRLGAARLREALDRCDALDDGPELGIGNRDTHLSNIVSAEREPWLVIDPKPYLAERAFDGGYFLFEQQLNGPHSGTALLRAVAEELGADAERVKAWALLRFADHLADTPEDRHRDHAAERMRLLEEA</sequence>
<evidence type="ECO:0000313" key="1">
    <source>
        <dbReference type="EMBL" id="THV26026.1"/>
    </source>
</evidence>
<name>A0A4V4HNG8_9ACTN</name>